<dbReference type="SUPFAM" id="SSF52540">
    <property type="entry name" value="P-loop containing nucleoside triphosphate hydrolases"/>
    <property type="match status" value="1"/>
</dbReference>
<dbReference type="PROSITE" id="PS50052">
    <property type="entry name" value="GUANYLATE_KINASE_2"/>
    <property type="match status" value="1"/>
</dbReference>
<dbReference type="GO" id="GO:0016301">
    <property type="term" value="F:kinase activity"/>
    <property type="evidence" value="ECO:0007669"/>
    <property type="project" value="UniProtKB-KW"/>
</dbReference>
<reference evidence="2" key="1">
    <citation type="journal article" date="2018" name="Genome Biol.">
        <title>SKESA: strategic k-mer extension for scrupulous assemblies.</title>
        <authorList>
            <person name="Souvorov A."/>
            <person name="Agarwala R."/>
            <person name="Lipman D.J."/>
        </authorList>
    </citation>
    <scope>NUCLEOTIDE SEQUENCE</scope>
    <source>
        <strain evidence="2">HN1000</strain>
    </source>
</reference>
<dbReference type="InterPro" id="IPR008144">
    <property type="entry name" value="Guanylate_kin-like_dom"/>
</dbReference>
<accession>A0AAN6A5B3</accession>
<keyword evidence="2" id="KW-0418">Kinase</keyword>
<dbReference type="Gene3D" id="3.40.50.300">
    <property type="entry name" value="P-loop containing nucleotide triphosphate hydrolases"/>
    <property type="match status" value="1"/>
</dbReference>
<dbReference type="RefSeq" id="WP_022620801.1">
    <property type="nucleotide sequence ID" value="NZ_BIND01000004.1"/>
</dbReference>
<proteinExistence type="predicted"/>
<sequence>MDKLKNIFVFLGYSGSGKDSIVTEISKQFNIPILISHTTRPPRNYLEIINKTYHFVDNKFFKKEKNNFIEMRKYIVHDGSTWLYGIHKSELENKKYALTIVDASGYKALEKYFTGTKTKLVPFFINANEDTIRKRLIDRGDNLKEIERRLVDDKIKFKEFLNSENYIVIANNLSITNAVEQVKIHMKEGIQWS</sequence>
<dbReference type="AlphaFoldDB" id="A0AAN6A5B3"/>
<dbReference type="InterPro" id="IPR027417">
    <property type="entry name" value="P-loop_NTPase"/>
</dbReference>
<keyword evidence="2" id="KW-0808">Transferase</keyword>
<dbReference type="Pfam" id="PF00625">
    <property type="entry name" value="Guanylate_kin"/>
    <property type="match status" value="1"/>
</dbReference>
<organism evidence="2 3">
    <name type="scientific">Clostridioides difficile</name>
    <name type="common">Peptoclostridium difficile</name>
    <dbReference type="NCBI Taxonomy" id="1496"/>
    <lineage>
        <taxon>Bacteria</taxon>
        <taxon>Bacillati</taxon>
        <taxon>Bacillota</taxon>
        <taxon>Clostridia</taxon>
        <taxon>Peptostreptococcales</taxon>
        <taxon>Peptostreptococcaceae</taxon>
        <taxon>Clostridioides</taxon>
    </lineage>
</organism>
<protein>
    <submittedName>
        <fullName evidence="2">Guanylate kinase</fullName>
    </submittedName>
</protein>
<dbReference type="EMBL" id="DAEPXK010000008">
    <property type="protein sequence ID" value="HBH1541622.1"/>
    <property type="molecule type" value="Genomic_DNA"/>
</dbReference>
<reference evidence="2" key="2">
    <citation type="submission" date="2021-06" db="EMBL/GenBank/DDBJ databases">
        <authorList>
            <consortium name="NCBI Pathogen Detection Project"/>
        </authorList>
    </citation>
    <scope>NUCLEOTIDE SEQUENCE</scope>
    <source>
        <strain evidence="2">HN1000</strain>
    </source>
</reference>
<name>A0AAN6A5B3_CLODI</name>
<gene>
    <name evidence="2" type="ORF">KRM00_001084</name>
</gene>
<evidence type="ECO:0000313" key="2">
    <source>
        <dbReference type="EMBL" id="HBH1541622.1"/>
    </source>
</evidence>
<dbReference type="Proteomes" id="UP000878956">
    <property type="component" value="Unassembled WGS sequence"/>
</dbReference>
<evidence type="ECO:0000313" key="3">
    <source>
        <dbReference type="Proteomes" id="UP000878956"/>
    </source>
</evidence>
<comment type="caution">
    <text evidence="2">The sequence shown here is derived from an EMBL/GenBank/DDBJ whole genome shotgun (WGS) entry which is preliminary data.</text>
</comment>
<dbReference type="InterPro" id="IPR008145">
    <property type="entry name" value="GK/Ca_channel_bsu"/>
</dbReference>
<feature type="domain" description="Guanylate kinase-like" evidence="1">
    <location>
        <begin position="5"/>
        <end position="191"/>
    </location>
</feature>
<evidence type="ECO:0000259" key="1">
    <source>
        <dbReference type="PROSITE" id="PS50052"/>
    </source>
</evidence>